<accession>A0ABN0Y2X4</accession>
<comment type="caution">
    <text evidence="4">The sequence shown here is derived from an EMBL/GenBank/DDBJ whole genome shotgun (WGS) entry which is preliminary data.</text>
</comment>
<evidence type="ECO:0000256" key="2">
    <source>
        <dbReference type="ARBA" id="ARBA00023315"/>
    </source>
</evidence>
<dbReference type="Gene3D" id="3.40.630.30">
    <property type="match status" value="1"/>
</dbReference>
<feature type="domain" description="N-acetyltransferase" evidence="3">
    <location>
        <begin position="1"/>
        <end position="144"/>
    </location>
</feature>
<dbReference type="InterPro" id="IPR000182">
    <property type="entry name" value="GNAT_dom"/>
</dbReference>
<organism evidence="4 5">
    <name type="scientific">Brevundimonas terrae</name>
    <dbReference type="NCBI Taxonomy" id="363631"/>
    <lineage>
        <taxon>Bacteria</taxon>
        <taxon>Pseudomonadati</taxon>
        <taxon>Pseudomonadota</taxon>
        <taxon>Alphaproteobacteria</taxon>
        <taxon>Caulobacterales</taxon>
        <taxon>Caulobacteraceae</taxon>
        <taxon>Brevundimonas</taxon>
    </lineage>
</organism>
<evidence type="ECO:0000256" key="1">
    <source>
        <dbReference type="ARBA" id="ARBA00022679"/>
    </source>
</evidence>
<keyword evidence="1" id="KW-0808">Transferase</keyword>
<dbReference type="EMBL" id="BAAAEJ010000003">
    <property type="protein sequence ID" value="GAA0379997.1"/>
    <property type="molecule type" value="Genomic_DNA"/>
</dbReference>
<dbReference type="PROSITE" id="PS51186">
    <property type="entry name" value="GNAT"/>
    <property type="match status" value="1"/>
</dbReference>
<dbReference type="SUPFAM" id="SSF55729">
    <property type="entry name" value="Acyl-CoA N-acyltransferases (Nat)"/>
    <property type="match status" value="1"/>
</dbReference>
<dbReference type="PANTHER" id="PTHR43800">
    <property type="entry name" value="PEPTIDYL-LYSINE N-ACETYLTRANSFERASE YJAB"/>
    <property type="match status" value="1"/>
</dbReference>
<name>A0ABN0Y2X4_9CAUL</name>
<keyword evidence="2" id="KW-0012">Acyltransferase</keyword>
<dbReference type="Pfam" id="PF13673">
    <property type="entry name" value="Acetyltransf_10"/>
    <property type="match status" value="1"/>
</dbReference>
<evidence type="ECO:0000259" key="3">
    <source>
        <dbReference type="PROSITE" id="PS51186"/>
    </source>
</evidence>
<gene>
    <name evidence="4" type="ORF">GCM10009093_03740</name>
</gene>
<reference evidence="4 5" key="1">
    <citation type="journal article" date="2019" name="Int. J. Syst. Evol. Microbiol.">
        <title>The Global Catalogue of Microorganisms (GCM) 10K type strain sequencing project: providing services to taxonomists for standard genome sequencing and annotation.</title>
        <authorList>
            <consortium name="The Broad Institute Genomics Platform"/>
            <consortium name="The Broad Institute Genome Sequencing Center for Infectious Disease"/>
            <person name="Wu L."/>
            <person name="Ma J."/>
        </authorList>
    </citation>
    <scope>NUCLEOTIDE SEQUENCE [LARGE SCALE GENOMIC DNA]</scope>
    <source>
        <strain evidence="4 5">JCM 13476</strain>
    </source>
</reference>
<sequence length="148" mass="16444">MIIRRLAPADRAPLLGVWRRAVEATHHFLSPSEIDQIEPEVRDYLASAMPLWTLDHEGTPTGFLGLAENEIAALFIDPALHGQGLGRQAIDYALQNGARTLKVNEGNPAALGFYEHMGFRPIKRQACDDAGRPYPLIIMEWPDTAETE</sequence>
<dbReference type="PANTHER" id="PTHR43800:SF1">
    <property type="entry name" value="PEPTIDYL-LYSINE N-ACETYLTRANSFERASE YJAB"/>
    <property type="match status" value="1"/>
</dbReference>
<keyword evidence="5" id="KW-1185">Reference proteome</keyword>
<dbReference type="CDD" id="cd04301">
    <property type="entry name" value="NAT_SF"/>
    <property type="match status" value="1"/>
</dbReference>
<dbReference type="RefSeq" id="WP_343794875.1">
    <property type="nucleotide sequence ID" value="NZ_BAAAEJ010000003.1"/>
</dbReference>
<protein>
    <submittedName>
        <fullName evidence="4">GNAT family N-acetyltransferase</fullName>
    </submittedName>
</protein>
<dbReference type="InterPro" id="IPR016181">
    <property type="entry name" value="Acyl_CoA_acyltransferase"/>
</dbReference>
<proteinExistence type="predicted"/>
<dbReference type="Proteomes" id="UP001500791">
    <property type="component" value="Unassembled WGS sequence"/>
</dbReference>
<evidence type="ECO:0000313" key="5">
    <source>
        <dbReference type="Proteomes" id="UP001500791"/>
    </source>
</evidence>
<evidence type="ECO:0000313" key="4">
    <source>
        <dbReference type="EMBL" id="GAA0379997.1"/>
    </source>
</evidence>